<dbReference type="EC" id="2.7.1.15" evidence="9"/>
<proteinExistence type="inferred from homology"/>
<comment type="activity regulation">
    <text evidence="9">Activated by a monovalent cation that binds near, but not in, the active site. The most likely occupant of the site in vivo is potassium. Ion binding induces a conformational change that may alter substrate affinity.</text>
</comment>
<dbReference type="HAMAP" id="MF_01987">
    <property type="entry name" value="Ribokinase"/>
    <property type="match status" value="1"/>
</dbReference>
<evidence type="ECO:0000313" key="11">
    <source>
        <dbReference type="EMBL" id="KOS13428.1"/>
    </source>
</evidence>
<comment type="function">
    <text evidence="9">Catalyzes the phosphorylation of ribose at O-5 in a reaction requiring ATP and magnesium. The resulting D-ribose-5-phosphate can then be used either for sythesis of nucleotides, histidine, and tryptophan, or as a component of the pentose phosphate pathway.</text>
</comment>
<feature type="binding site" evidence="9">
    <location>
        <position position="264"/>
    </location>
    <ligand>
        <name>substrate</name>
    </ligand>
</feature>
<keyword evidence="9" id="KW-0963">Cytoplasm</keyword>
<comment type="subcellular location">
    <subcellularLocation>
        <location evidence="9">Cytoplasm</location>
    </subcellularLocation>
    <subcellularLocation>
        <location evidence="9">Nucleus</location>
    </subcellularLocation>
</comment>
<evidence type="ECO:0000256" key="5">
    <source>
        <dbReference type="ARBA" id="ARBA00022840"/>
    </source>
</evidence>
<feature type="binding site" evidence="9">
    <location>
        <position position="305"/>
    </location>
    <ligand>
        <name>K(+)</name>
        <dbReference type="ChEBI" id="CHEBI:29103"/>
    </ligand>
</feature>
<keyword evidence="12" id="KW-1185">Reference proteome</keyword>
<feature type="binding site" evidence="9">
    <location>
        <begin position="263"/>
        <end position="264"/>
    </location>
    <ligand>
        <name>ATP</name>
        <dbReference type="ChEBI" id="CHEBI:30616"/>
    </ligand>
</feature>
<dbReference type="GO" id="GO:0005634">
    <property type="term" value="C:nucleus"/>
    <property type="evidence" value="ECO:0007669"/>
    <property type="project" value="UniProtKB-SubCell"/>
</dbReference>
<gene>
    <name evidence="11" type="ORF">Malapachy_0198</name>
</gene>
<dbReference type="InterPro" id="IPR029056">
    <property type="entry name" value="Ribokinase-like"/>
</dbReference>
<dbReference type="PRINTS" id="PR00990">
    <property type="entry name" value="RIBOKINASE"/>
</dbReference>
<dbReference type="GO" id="GO:0004747">
    <property type="term" value="F:ribokinase activity"/>
    <property type="evidence" value="ECO:0007669"/>
    <property type="project" value="UniProtKB-UniRule"/>
</dbReference>
<keyword evidence="1 9" id="KW-0808">Transferase</keyword>
<comment type="cofactor">
    <cofactor evidence="9">
        <name>Mg(2+)</name>
        <dbReference type="ChEBI" id="CHEBI:18420"/>
    </cofactor>
    <text evidence="9">Requires a divalent cation, most likely magnesium in vivo, as an electrophilic catalyst to aid phosphoryl group transfer. It is the chelate of the metal and the nucleotide that is the actual substrate.</text>
</comment>
<dbReference type="PANTHER" id="PTHR10584:SF166">
    <property type="entry name" value="RIBOKINASE"/>
    <property type="match status" value="1"/>
</dbReference>
<dbReference type="GO" id="GO:0046872">
    <property type="term" value="F:metal ion binding"/>
    <property type="evidence" value="ECO:0007669"/>
    <property type="project" value="UniProtKB-KW"/>
</dbReference>
<evidence type="ECO:0000256" key="1">
    <source>
        <dbReference type="ARBA" id="ARBA00022679"/>
    </source>
</evidence>
<keyword evidence="8 9" id="KW-0119">Carbohydrate metabolism</keyword>
<dbReference type="VEuPathDB" id="FungiDB:Malapachy_0198"/>
<feature type="binding site" evidence="9">
    <location>
        <begin position="39"/>
        <end position="43"/>
    </location>
    <ligand>
        <name>substrate</name>
    </ligand>
</feature>
<feature type="binding site" evidence="9">
    <location>
        <position position="188"/>
    </location>
    <ligand>
        <name>ATP</name>
        <dbReference type="ChEBI" id="CHEBI:30616"/>
    </ligand>
</feature>
<dbReference type="GO" id="GO:0005737">
    <property type="term" value="C:cytoplasm"/>
    <property type="evidence" value="ECO:0007669"/>
    <property type="project" value="UniProtKB-SubCell"/>
</dbReference>
<feature type="binding site" evidence="9">
    <location>
        <position position="258"/>
    </location>
    <ligand>
        <name>K(+)</name>
        <dbReference type="ChEBI" id="CHEBI:29103"/>
    </ligand>
</feature>
<dbReference type="GO" id="GO:0019303">
    <property type="term" value="P:D-ribose catabolic process"/>
    <property type="evidence" value="ECO:0007669"/>
    <property type="project" value="UniProtKB-UniRule"/>
</dbReference>
<organism evidence="11 12">
    <name type="scientific">Malassezia pachydermatis</name>
    <dbReference type="NCBI Taxonomy" id="77020"/>
    <lineage>
        <taxon>Eukaryota</taxon>
        <taxon>Fungi</taxon>
        <taxon>Dikarya</taxon>
        <taxon>Basidiomycota</taxon>
        <taxon>Ustilaginomycotina</taxon>
        <taxon>Malasseziomycetes</taxon>
        <taxon>Malasseziales</taxon>
        <taxon>Malasseziaceae</taxon>
        <taxon>Malassezia</taxon>
    </lineage>
</organism>
<dbReference type="STRING" id="77020.A0A0M8MKL0"/>
<keyword evidence="4 9" id="KW-0418">Kinase</keyword>
<keyword evidence="7 9" id="KW-0630">Potassium</keyword>
<comment type="caution">
    <text evidence="11">The sequence shown here is derived from an EMBL/GenBank/DDBJ whole genome shotgun (WGS) entry which is preliminary data.</text>
</comment>
<keyword evidence="2 9" id="KW-0479">Metal-binding</keyword>
<keyword evidence="6 9" id="KW-0460">Magnesium</keyword>
<dbReference type="RefSeq" id="XP_017991060.1">
    <property type="nucleotide sequence ID" value="XM_018134729.1"/>
</dbReference>
<keyword evidence="3 9" id="KW-0547">Nucleotide-binding</keyword>
<feature type="binding site" evidence="9">
    <location>
        <begin position="227"/>
        <end position="232"/>
    </location>
    <ligand>
        <name>ATP</name>
        <dbReference type="ChEBI" id="CHEBI:30616"/>
    </ligand>
</feature>
<comment type="caution">
    <text evidence="9">Lacks conserved residue(s) required for the propagation of feature annotation.</text>
</comment>
<feature type="binding site" evidence="9">
    <location>
        <position position="260"/>
    </location>
    <ligand>
        <name>K(+)</name>
        <dbReference type="ChEBI" id="CHEBI:29103"/>
    </ligand>
</feature>
<evidence type="ECO:0000313" key="12">
    <source>
        <dbReference type="Proteomes" id="UP000037751"/>
    </source>
</evidence>
<dbReference type="GO" id="GO:0005524">
    <property type="term" value="F:ATP binding"/>
    <property type="evidence" value="ECO:0007669"/>
    <property type="project" value="UniProtKB-UniRule"/>
</dbReference>
<protein>
    <recommendedName>
        <fullName evidence="9">Ribokinase</fullName>
        <shortName evidence="9">RK</shortName>
        <ecNumber evidence="9">2.7.1.15</ecNumber>
    </recommendedName>
</protein>
<feature type="binding site" evidence="9">
    <location>
        <position position="140"/>
    </location>
    <ligand>
        <name>substrate</name>
    </ligand>
</feature>
<feature type="binding site" evidence="9">
    <location>
        <position position="300"/>
    </location>
    <ligand>
        <name>K(+)</name>
        <dbReference type="ChEBI" id="CHEBI:29103"/>
    </ligand>
</feature>
<dbReference type="PANTHER" id="PTHR10584">
    <property type="entry name" value="SUGAR KINASE"/>
    <property type="match status" value="1"/>
</dbReference>
<feature type="binding site" evidence="9">
    <location>
        <position position="309"/>
    </location>
    <ligand>
        <name>K(+)</name>
        <dbReference type="ChEBI" id="CHEBI:29103"/>
    </ligand>
</feature>
<feature type="domain" description="Carbohydrate kinase PfkB" evidence="10">
    <location>
        <begin position="9"/>
        <end position="312"/>
    </location>
</feature>
<feature type="binding site" evidence="9">
    <location>
        <begin position="11"/>
        <end position="13"/>
    </location>
    <ligand>
        <name>substrate</name>
    </ligand>
</feature>
<evidence type="ECO:0000256" key="6">
    <source>
        <dbReference type="ARBA" id="ARBA00022842"/>
    </source>
</evidence>
<evidence type="ECO:0000256" key="7">
    <source>
        <dbReference type="ARBA" id="ARBA00022958"/>
    </source>
</evidence>
<keyword evidence="5 9" id="KW-0067">ATP-binding</keyword>
<reference evidence="11 12" key="1">
    <citation type="submission" date="2015-07" db="EMBL/GenBank/DDBJ databases">
        <title>Draft Genome Sequence of Malassezia furfur CBS1878 and Malassezia pachydermatis CBS1879.</title>
        <authorList>
            <person name="Triana S."/>
            <person name="Ohm R."/>
            <person name="Gonzalez A."/>
            <person name="DeCock H."/>
            <person name="Restrepo S."/>
            <person name="Celis A."/>
        </authorList>
    </citation>
    <scope>NUCLEOTIDE SEQUENCE [LARGE SCALE GENOMIC DNA]</scope>
    <source>
        <strain evidence="11 12">CBS 1879</strain>
    </source>
</reference>
<evidence type="ECO:0000256" key="2">
    <source>
        <dbReference type="ARBA" id="ARBA00022723"/>
    </source>
</evidence>
<dbReference type="UniPathway" id="UPA00916">
    <property type="reaction ID" value="UER00889"/>
</dbReference>
<dbReference type="CDD" id="cd01174">
    <property type="entry name" value="ribokinase"/>
    <property type="match status" value="1"/>
</dbReference>
<dbReference type="InterPro" id="IPR011877">
    <property type="entry name" value="Ribokinase"/>
</dbReference>
<comment type="pathway">
    <text evidence="9">Carbohydrate metabolism; D-ribose degradation; D-ribose 5-phosphate from beta-D-ribopyranose: step 2/2.</text>
</comment>
<evidence type="ECO:0000256" key="3">
    <source>
        <dbReference type="ARBA" id="ARBA00022741"/>
    </source>
</evidence>
<dbReference type="GeneID" id="28726604"/>
<evidence type="ECO:0000256" key="8">
    <source>
        <dbReference type="ARBA" id="ARBA00023277"/>
    </source>
</evidence>
<name>A0A0M8MKL0_9BASI</name>
<keyword evidence="9" id="KW-0539">Nucleus</keyword>
<comment type="subunit">
    <text evidence="9">Homodimer.</text>
</comment>
<accession>A0A0M8MKL0</accession>
<dbReference type="Gene3D" id="3.40.1190.20">
    <property type="match status" value="1"/>
</dbReference>
<sequence>MPVCLVRSSINIDETFQVPHIVRPGETMSSSGMWSRPGGKGANVAAALGLAGAPVKMLGAVGKEATWPLDCLKERHVDTSHVHVSDSVPTGRAFIQVSTSDGENSIVLLKGANFVEETSLNDPAAWIGTEEETYVVLQNEIPLEVTKAYAAYASARPHVRAVFNPSPMLSQDELRAFPWEGIDVLIVNEGEAADMHEALSGRPVEASAAKALAALPAIASIQWIVVTFGSRGSAAGVLCDGSRTWVDVPATKAERVVNTTGAGDTFTGYLVSGILREQGAVTPERIHALMTRASVASAMAVEVDGAMESIPAAADVEKRL</sequence>
<comment type="similarity">
    <text evidence="9">Belongs to the carbohydrate kinase PfkB family. Ribokinase subfamily.</text>
</comment>
<dbReference type="EMBL" id="LGAV01000006">
    <property type="protein sequence ID" value="KOS13428.1"/>
    <property type="molecule type" value="Genomic_DNA"/>
</dbReference>
<dbReference type="Proteomes" id="UP000037751">
    <property type="component" value="Unassembled WGS sequence"/>
</dbReference>
<dbReference type="SUPFAM" id="SSF53613">
    <property type="entry name" value="Ribokinase-like"/>
    <property type="match status" value="1"/>
</dbReference>
<dbReference type="InterPro" id="IPR011611">
    <property type="entry name" value="PfkB_dom"/>
</dbReference>
<feature type="active site" description="Proton acceptor" evidence="9">
    <location>
        <position position="264"/>
    </location>
</feature>
<dbReference type="AlphaFoldDB" id="A0A0M8MKL0"/>
<evidence type="ECO:0000256" key="9">
    <source>
        <dbReference type="HAMAP-Rule" id="MF_03215"/>
    </source>
</evidence>
<evidence type="ECO:0000259" key="10">
    <source>
        <dbReference type="Pfam" id="PF00294"/>
    </source>
</evidence>
<feature type="binding site" evidence="9">
    <location>
        <position position="303"/>
    </location>
    <ligand>
        <name>K(+)</name>
        <dbReference type="ChEBI" id="CHEBI:29103"/>
    </ligand>
</feature>
<evidence type="ECO:0000256" key="4">
    <source>
        <dbReference type="ARBA" id="ARBA00022777"/>
    </source>
</evidence>
<comment type="catalytic activity">
    <reaction evidence="9">
        <text>D-ribose + ATP = D-ribose 5-phosphate + ADP + H(+)</text>
        <dbReference type="Rhea" id="RHEA:13697"/>
        <dbReference type="ChEBI" id="CHEBI:15378"/>
        <dbReference type="ChEBI" id="CHEBI:30616"/>
        <dbReference type="ChEBI" id="CHEBI:47013"/>
        <dbReference type="ChEBI" id="CHEBI:78346"/>
        <dbReference type="ChEBI" id="CHEBI:456216"/>
        <dbReference type="EC" id="2.7.1.15"/>
    </reaction>
</comment>
<dbReference type="Pfam" id="PF00294">
    <property type="entry name" value="PfkB"/>
    <property type="match status" value="1"/>
</dbReference>
<dbReference type="InterPro" id="IPR002139">
    <property type="entry name" value="Ribo/fructo_kinase"/>
</dbReference>
<dbReference type="OrthoDB" id="415590at2759"/>